<proteinExistence type="predicted"/>
<gene>
    <name evidence="1" type="ORF">LCGC14_2925050</name>
</gene>
<dbReference type="InterPro" id="IPR011006">
    <property type="entry name" value="CheY-like_superfamily"/>
</dbReference>
<dbReference type="Gene3D" id="3.40.50.2300">
    <property type="match status" value="1"/>
</dbReference>
<evidence type="ECO:0000313" key="1">
    <source>
        <dbReference type="EMBL" id="KKK70335.1"/>
    </source>
</evidence>
<reference evidence="1" key="1">
    <citation type="journal article" date="2015" name="Nature">
        <title>Complex archaea that bridge the gap between prokaryotes and eukaryotes.</title>
        <authorList>
            <person name="Spang A."/>
            <person name="Saw J.H."/>
            <person name="Jorgensen S.L."/>
            <person name="Zaremba-Niedzwiedzka K."/>
            <person name="Martijn J."/>
            <person name="Lind A.E."/>
            <person name="van Eijk R."/>
            <person name="Schleper C."/>
            <person name="Guy L."/>
            <person name="Ettema T.J."/>
        </authorList>
    </citation>
    <scope>NUCLEOTIDE SEQUENCE</scope>
</reference>
<name>A0A0F8Y9G0_9ZZZZ</name>
<evidence type="ECO:0008006" key="2">
    <source>
        <dbReference type="Google" id="ProtNLM"/>
    </source>
</evidence>
<sequence length="92" mass="10142">MNIPPLERKDINDLIDEGEVTLDDMTAAEISSKLRAYGYEATPDWLDQNAVAFVRAALDPTNFEVLGASDGLVGLSRAREESPDLIVLDIYM</sequence>
<dbReference type="EMBL" id="LAZR01058237">
    <property type="protein sequence ID" value="KKK70335.1"/>
    <property type="molecule type" value="Genomic_DNA"/>
</dbReference>
<dbReference type="AlphaFoldDB" id="A0A0F8Y9G0"/>
<organism evidence="1">
    <name type="scientific">marine sediment metagenome</name>
    <dbReference type="NCBI Taxonomy" id="412755"/>
    <lineage>
        <taxon>unclassified sequences</taxon>
        <taxon>metagenomes</taxon>
        <taxon>ecological metagenomes</taxon>
    </lineage>
</organism>
<dbReference type="SUPFAM" id="SSF52172">
    <property type="entry name" value="CheY-like"/>
    <property type="match status" value="1"/>
</dbReference>
<feature type="non-terminal residue" evidence="1">
    <location>
        <position position="92"/>
    </location>
</feature>
<accession>A0A0F8Y9G0</accession>
<comment type="caution">
    <text evidence="1">The sequence shown here is derived from an EMBL/GenBank/DDBJ whole genome shotgun (WGS) entry which is preliminary data.</text>
</comment>
<protein>
    <recommendedName>
        <fullName evidence="2">Response regulatory domain-containing protein</fullName>
    </recommendedName>
</protein>